<evidence type="ECO:0000259" key="2">
    <source>
        <dbReference type="Pfam" id="PF20713"/>
    </source>
</evidence>
<gene>
    <name evidence="3" type="ORF">PBRASI_LOCUS2295</name>
</gene>
<keyword evidence="1" id="KW-1133">Transmembrane helix</keyword>
<protein>
    <submittedName>
        <fullName evidence="3">3195_t:CDS:1</fullName>
    </submittedName>
</protein>
<comment type="caution">
    <text evidence="3">The sequence shown here is derived from an EMBL/GenBank/DDBJ whole genome shotgun (WGS) entry which is preliminary data.</text>
</comment>
<keyword evidence="4" id="KW-1185">Reference proteome</keyword>
<dbReference type="EMBL" id="CAJVPI010000174">
    <property type="protein sequence ID" value="CAG8494772.1"/>
    <property type="molecule type" value="Genomic_DNA"/>
</dbReference>
<feature type="domain" description="DUF6826" evidence="2">
    <location>
        <begin position="5"/>
        <end position="86"/>
    </location>
</feature>
<name>A0A9N8WQK3_9GLOM</name>
<keyword evidence="1" id="KW-0812">Transmembrane</keyword>
<dbReference type="AlphaFoldDB" id="A0A9N8WQK3"/>
<dbReference type="Proteomes" id="UP000789739">
    <property type="component" value="Unassembled WGS sequence"/>
</dbReference>
<dbReference type="Pfam" id="PF20713">
    <property type="entry name" value="DUF6826"/>
    <property type="match status" value="1"/>
</dbReference>
<accession>A0A9N8WQK3</accession>
<dbReference type="InterPro" id="IPR049229">
    <property type="entry name" value="DUF6826"/>
</dbReference>
<reference evidence="3" key="1">
    <citation type="submission" date="2021-06" db="EMBL/GenBank/DDBJ databases">
        <authorList>
            <person name="Kallberg Y."/>
            <person name="Tangrot J."/>
            <person name="Rosling A."/>
        </authorList>
    </citation>
    <scope>NUCLEOTIDE SEQUENCE</scope>
    <source>
        <strain evidence="3">BR232B</strain>
    </source>
</reference>
<dbReference type="OrthoDB" id="2353287at2759"/>
<feature type="transmembrane region" description="Helical" evidence="1">
    <location>
        <begin position="88"/>
        <end position="110"/>
    </location>
</feature>
<evidence type="ECO:0000313" key="4">
    <source>
        <dbReference type="Proteomes" id="UP000789739"/>
    </source>
</evidence>
<proteinExistence type="predicted"/>
<evidence type="ECO:0000256" key="1">
    <source>
        <dbReference type="SAM" id="Phobius"/>
    </source>
</evidence>
<evidence type="ECO:0000313" key="3">
    <source>
        <dbReference type="EMBL" id="CAG8494772.1"/>
    </source>
</evidence>
<organism evidence="3 4">
    <name type="scientific">Paraglomus brasilianum</name>
    <dbReference type="NCBI Taxonomy" id="144538"/>
    <lineage>
        <taxon>Eukaryota</taxon>
        <taxon>Fungi</taxon>
        <taxon>Fungi incertae sedis</taxon>
        <taxon>Mucoromycota</taxon>
        <taxon>Glomeromycotina</taxon>
        <taxon>Glomeromycetes</taxon>
        <taxon>Paraglomerales</taxon>
        <taxon>Paraglomeraceae</taxon>
        <taxon>Paraglomus</taxon>
    </lineage>
</organism>
<sequence>MGSMTLYQTWKVRAVDTRNNPYLNGLKPDISIFNPQNISDGAFIPMFVRTVLELKQRKSETSNLGNEDKGQLIDYIQILAQQQPLRRFFPISLMHLTFMSWSMIGITGNIQNIQLRSRKVFQYP</sequence>
<keyword evidence="1" id="KW-0472">Membrane</keyword>